<dbReference type="SUPFAM" id="SSF53098">
    <property type="entry name" value="Ribonuclease H-like"/>
    <property type="match status" value="1"/>
</dbReference>
<evidence type="ECO:0000259" key="1">
    <source>
        <dbReference type="PROSITE" id="PS50994"/>
    </source>
</evidence>
<name>A0A0E3BXQ5_9BURK</name>
<dbReference type="InterPro" id="IPR050900">
    <property type="entry name" value="Transposase_IS3/IS150/IS904"/>
</dbReference>
<keyword evidence="3" id="KW-1185">Reference proteome</keyword>
<dbReference type="PANTHER" id="PTHR46889:SF4">
    <property type="entry name" value="TRANSPOSASE INSO FOR INSERTION SEQUENCE ELEMENT IS911B-RELATED"/>
    <property type="match status" value="1"/>
</dbReference>
<dbReference type="GO" id="GO:0015074">
    <property type="term" value="P:DNA integration"/>
    <property type="evidence" value="ECO:0007669"/>
    <property type="project" value="InterPro"/>
</dbReference>
<evidence type="ECO:0000313" key="2">
    <source>
        <dbReference type="EMBL" id="KGH16300.1"/>
    </source>
</evidence>
<dbReference type="InterPro" id="IPR012337">
    <property type="entry name" value="RNaseH-like_sf"/>
</dbReference>
<dbReference type="InterPro" id="IPR036397">
    <property type="entry name" value="RNaseH_sf"/>
</dbReference>
<sequence>VVTTDSGHRLPVAANILERRFDGWQPNQAWVGDISYVATGEGWLYLAVVMDLASRRIVGWSMSASIDAKLVCGALRSAYWQRKPKAGLLVHTDRG</sequence>
<reference evidence="2 3" key="1">
    <citation type="submission" date="2013-09" db="EMBL/GenBank/DDBJ databases">
        <title>High correlation between genotypes and phenotypes of environmental bacteria Comamonas testosteroni strains.</title>
        <authorList>
            <person name="Liu L."/>
            <person name="Zhu W."/>
            <person name="Xia X."/>
            <person name="Xu B."/>
            <person name="Luo M."/>
            <person name="Wang G."/>
        </authorList>
    </citation>
    <scope>NUCLEOTIDE SEQUENCE [LARGE SCALE GENOMIC DNA]</scope>
    <source>
        <strain evidence="2 3">DF2</strain>
    </source>
</reference>
<dbReference type="PROSITE" id="PS50994">
    <property type="entry name" value="INTEGRASE"/>
    <property type="match status" value="1"/>
</dbReference>
<proteinExistence type="predicted"/>
<dbReference type="Gene3D" id="3.30.420.10">
    <property type="entry name" value="Ribonuclease H-like superfamily/Ribonuclease H"/>
    <property type="match status" value="1"/>
</dbReference>
<dbReference type="RefSeq" id="WP_034402954.1">
    <property type="nucleotide sequence ID" value="NZ_AWTP01000081.1"/>
</dbReference>
<protein>
    <recommendedName>
        <fullName evidence="1">Integrase catalytic domain-containing protein</fullName>
    </recommendedName>
</protein>
<gene>
    <name evidence="2" type="ORF">P608_06965</name>
</gene>
<dbReference type="Proteomes" id="UP000029549">
    <property type="component" value="Unassembled WGS sequence"/>
</dbReference>
<dbReference type="InterPro" id="IPR001584">
    <property type="entry name" value="Integrase_cat-core"/>
</dbReference>
<dbReference type="AlphaFoldDB" id="A0A0E3BXQ5"/>
<feature type="non-terminal residue" evidence="2">
    <location>
        <position position="1"/>
    </location>
</feature>
<accession>A0A0E3BXQ5</accession>
<feature type="domain" description="Integrase catalytic" evidence="1">
    <location>
        <begin position="22"/>
        <end position="95"/>
    </location>
</feature>
<comment type="caution">
    <text evidence="2">The sequence shown here is derived from an EMBL/GenBank/DDBJ whole genome shotgun (WGS) entry which is preliminary data.</text>
</comment>
<feature type="non-terminal residue" evidence="2">
    <location>
        <position position="95"/>
    </location>
</feature>
<dbReference type="GO" id="GO:0003676">
    <property type="term" value="F:nucleic acid binding"/>
    <property type="evidence" value="ECO:0007669"/>
    <property type="project" value="InterPro"/>
</dbReference>
<dbReference type="Pfam" id="PF00665">
    <property type="entry name" value="rve"/>
    <property type="match status" value="1"/>
</dbReference>
<organism evidence="2 3">
    <name type="scientific">Comamonas thiooxydans</name>
    <dbReference type="NCBI Taxonomy" id="363952"/>
    <lineage>
        <taxon>Bacteria</taxon>
        <taxon>Pseudomonadati</taxon>
        <taxon>Pseudomonadota</taxon>
        <taxon>Betaproteobacteria</taxon>
        <taxon>Burkholderiales</taxon>
        <taxon>Comamonadaceae</taxon>
        <taxon>Comamonas</taxon>
    </lineage>
</organism>
<dbReference type="PANTHER" id="PTHR46889">
    <property type="entry name" value="TRANSPOSASE INSF FOR INSERTION SEQUENCE IS3B-RELATED"/>
    <property type="match status" value="1"/>
</dbReference>
<dbReference type="EMBL" id="AWTP01000081">
    <property type="protein sequence ID" value="KGH16300.1"/>
    <property type="molecule type" value="Genomic_DNA"/>
</dbReference>
<evidence type="ECO:0000313" key="3">
    <source>
        <dbReference type="Proteomes" id="UP000029549"/>
    </source>
</evidence>